<evidence type="ECO:0000313" key="10">
    <source>
        <dbReference type="Proteomes" id="UP000026962"/>
    </source>
</evidence>
<dbReference type="Gramene" id="OPUNC05G10270.3">
    <property type="protein sequence ID" value="OPUNC05G10270.3"/>
    <property type="gene ID" value="OPUNC05G10270"/>
</dbReference>
<reference evidence="9" key="2">
    <citation type="submission" date="2018-05" db="EMBL/GenBank/DDBJ databases">
        <title>OpunRS2 (Oryza punctata Reference Sequence Version 2).</title>
        <authorList>
            <person name="Zhang J."/>
            <person name="Kudrna D."/>
            <person name="Lee S."/>
            <person name="Talag J."/>
            <person name="Welchert J."/>
            <person name="Wing R.A."/>
        </authorList>
    </citation>
    <scope>NUCLEOTIDE SEQUENCE [LARGE SCALE GENOMIC DNA]</scope>
</reference>
<evidence type="ECO:0000256" key="2">
    <source>
        <dbReference type="ARBA" id="ARBA00022603"/>
    </source>
</evidence>
<dbReference type="GO" id="GO:0005634">
    <property type="term" value="C:nucleus"/>
    <property type="evidence" value="ECO:0007669"/>
    <property type="project" value="TreeGrafter"/>
</dbReference>
<keyword evidence="2 7" id="KW-0489">Methyltransferase</keyword>
<dbReference type="InterPro" id="IPR002905">
    <property type="entry name" value="Trm1"/>
</dbReference>
<keyword evidence="4 7" id="KW-0949">S-adenosyl-L-methionine</keyword>
<dbReference type="SUPFAM" id="SSF53335">
    <property type="entry name" value="S-adenosyl-L-methionine-dependent methyltransferases"/>
    <property type="match status" value="1"/>
</dbReference>
<dbReference type="PANTHER" id="PTHR10631">
    <property type="entry name" value="N 2 ,N 2 -DIMETHYLGUANOSINE TRNA METHYLTRANSFERASE"/>
    <property type="match status" value="1"/>
</dbReference>
<comment type="similarity">
    <text evidence="7">Belongs to the class I-like SAM-binding methyltransferase superfamily. Trm1 family.</text>
</comment>
<keyword evidence="10" id="KW-1185">Reference proteome</keyword>
<dbReference type="PROSITE" id="PS51626">
    <property type="entry name" value="SAM_MT_TRM1"/>
    <property type="match status" value="1"/>
</dbReference>
<keyword evidence="3 7" id="KW-0808">Transferase</keyword>
<dbReference type="InterPro" id="IPR042296">
    <property type="entry name" value="tRNA_met_Trm1_C"/>
</dbReference>
<dbReference type="CDD" id="cd02440">
    <property type="entry name" value="AdoMet_MTases"/>
    <property type="match status" value="1"/>
</dbReference>
<evidence type="ECO:0000313" key="9">
    <source>
        <dbReference type="EnsemblPlants" id="OPUNC05G10120.3"/>
    </source>
</evidence>
<evidence type="ECO:0000256" key="3">
    <source>
        <dbReference type="ARBA" id="ARBA00022679"/>
    </source>
</evidence>
<dbReference type="Gramene" id="OPUNC05G10120.3">
    <property type="protein sequence ID" value="OPUNC05G10120.3"/>
    <property type="gene ID" value="OPUNC05G10120"/>
</dbReference>
<dbReference type="Pfam" id="PF02005">
    <property type="entry name" value="TRM"/>
    <property type="match status" value="2"/>
</dbReference>
<sequence>MATSAAAALSFPTPRALPSPLQPRRRRRAEPPACTHSERGVTFDPGSAFYRSDSAAGRDLAVLAATLHRRAADTPAPFLCLDAMCGCGVRALRYLAQVGADFVWANDASEALRPVIVGNLSRFERAPDRRWAVSHLDATRLLSERYLRREYFDVIDVDSFGGDAAYIRAALLALRIGGLLYLTSTDWRSARGYGSRSNYGFICHCKSCGQSRTFGFHELGQITCDCADKIVGTRVSVVDPDSITVVGPLWTGPLHDTTFLTKMLSLATEWGWANTIENGISLEKLLDTMIEESDSRLPPGYIRLDEIASRAKVNSPPLGTLINSLRKEGYAACRSHIGANAIKTNCPIECCLEVAQEIRNLR</sequence>
<protein>
    <submittedName>
        <fullName evidence="9">tRNA (guanine(26)-N(2))-dimethyltransferase</fullName>
    </submittedName>
</protein>
<keyword evidence="6 7" id="KW-0694">RNA-binding</keyword>
<evidence type="ECO:0000256" key="8">
    <source>
        <dbReference type="SAM" id="MobiDB-lite"/>
    </source>
</evidence>
<dbReference type="Proteomes" id="UP000026962">
    <property type="component" value="Chromosome 5"/>
</dbReference>
<dbReference type="GO" id="GO:0002940">
    <property type="term" value="P:tRNA N2-guanine methylation"/>
    <property type="evidence" value="ECO:0007669"/>
    <property type="project" value="TreeGrafter"/>
</dbReference>
<feature type="region of interest" description="Disordered" evidence="8">
    <location>
        <begin position="1"/>
        <end position="37"/>
    </location>
</feature>
<dbReference type="GO" id="GO:0000049">
    <property type="term" value="F:tRNA binding"/>
    <property type="evidence" value="ECO:0007669"/>
    <property type="project" value="UniProtKB-UniRule"/>
</dbReference>
<evidence type="ECO:0000256" key="4">
    <source>
        <dbReference type="ARBA" id="ARBA00022691"/>
    </source>
</evidence>
<keyword evidence="1 7" id="KW-0820">tRNA-binding</keyword>
<dbReference type="InterPro" id="IPR029063">
    <property type="entry name" value="SAM-dependent_MTases_sf"/>
</dbReference>
<evidence type="ECO:0000256" key="5">
    <source>
        <dbReference type="ARBA" id="ARBA00022694"/>
    </source>
</evidence>
<evidence type="ECO:0000256" key="7">
    <source>
        <dbReference type="PROSITE-ProRule" id="PRU00958"/>
    </source>
</evidence>
<dbReference type="AlphaFoldDB" id="A0A0E0L119"/>
<evidence type="ECO:0000256" key="1">
    <source>
        <dbReference type="ARBA" id="ARBA00022555"/>
    </source>
</evidence>
<dbReference type="GO" id="GO:0016423">
    <property type="term" value="F:tRNA (guanine) methyltransferase activity"/>
    <property type="evidence" value="ECO:0007669"/>
    <property type="project" value="InterPro"/>
</dbReference>
<evidence type="ECO:0000256" key="6">
    <source>
        <dbReference type="ARBA" id="ARBA00022884"/>
    </source>
</evidence>
<dbReference type="FunFam" id="3.30.56.70:FF:000001">
    <property type="entry name" value="tRNA (guanine(26)-N(2))-dimethyltransferase"/>
    <property type="match status" value="1"/>
</dbReference>
<dbReference type="Gene3D" id="3.30.56.70">
    <property type="entry name" value="N2,N2-dimethylguanosine tRNA methyltransferase, C-terminal domain"/>
    <property type="match status" value="1"/>
</dbReference>
<dbReference type="EnsemblPlants" id="OPUNC05G10120.3">
    <property type="protein sequence ID" value="OPUNC05G10120.3"/>
    <property type="gene ID" value="OPUNC05G10120"/>
</dbReference>
<dbReference type="EnsemblPlants" id="OPUNC05G10270.3">
    <property type="protein sequence ID" value="OPUNC05G10270.3"/>
    <property type="gene ID" value="OPUNC05G10270"/>
</dbReference>
<name>A0A0E0L119_ORYPU</name>
<accession>A0A0E0L119</accession>
<dbReference type="Gene3D" id="3.40.50.150">
    <property type="entry name" value="Vaccinia Virus protein VP39"/>
    <property type="match status" value="2"/>
</dbReference>
<keyword evidence="5 7" id="KW-0819">tRNA processing</keyword>
<proteinExistence type="inferred from homology"/>
<reference evidence="9" key="1">
    <citation type="submission" date="2015-04" db="UniProtKB">
        <authorList>
            <consortium name="EnsemblPlants"/>
        </authorList>
    </citation>
    <scope>IDENTIFICATION</scope>
</reference>
<dbReference type="PANTHER" id="PTHR10631:SF9">
    <property type="entry name" value="TRNA (GUANINE(26)-N(2))-DIMETHYLTRANSFERASE"/>
    <property type="match status" value="1"/>
</dbReference>
<organism evidence="9">
    <name type="scientific">Oryza punctata</name>
    <name type="common">Red rice</name>
    <dbReference type="NCBI Taxonomy" id="4537"/>
    <lineage>
        <taxon>Eukaryota</taxon>
        <taxon>Viridiplantae</taxon>
        <taxon>Streptophyta</taxon>
        <taxon>Embryophyta</taxon>
        <taxon>Tracheophyta</taxon>
        <taxon>Spermatophyta</taxon>
        <taxon>Magnoliopsida</taxon>
        <taxon>Liliopsida</taxon>
        <taxon>Poales</taxon>
        <taxon>Poaceae</taxon>
        <taxon>BOP clade</taxon>
        <taxon>Oryzoideae</taxon>
        <taxon>Oryzeae</taxon>
        <taxon>Oryzinae</taxon>
        <taxon>Oryza</taxon>
    </lineage>
</organism>